<protein>
    <submittedName>
        <fullName evidence="2">Uncharacterized protein</fullName>
    </submittedName>
</protein>
<keyword evidence="3" id="KW-1185">Reference proteome</keyword>
<evidence type="ECO:0000256" key="1">
    <source>
        <dbReference type="SAM" id="MobiDB-lite"/>
    </source>
</evidence>
<name>A0A8H7WLG0_9HELO</name>
<feature type="region of interest" description="Disordered" evidence="1">
    <location>
        <begin position="1"/>
        <end position="23"/>
    </location>
</feature>
<proteinExistence type="predicted"/>
<dbReference type="Pfam" id="PF20174">
    <property type="entry name" value="DUF6540"/>
    <property type="match status" value="1"/>
</dbReference>
<dbReference type="OrthoDB" id="37659at2759"/>
<reference evidence="2" key="1">
    <citation type="submission" date="2021-02" db="EMBL/GenBank/DDBJ databases">
        <title>Genome sequence Cadophora malorum strain M34.</title>
        <authorList>
            <person name="Stefanovic E."/>
            <person name="Vu D."/>
            <person name="Scully C."/>
            <person name="Dijksterhuis J."/>
            <person name="Roader J."/>
            <person name="Houbraken J."/>
        </authorList>
    </citation>
    <scope>NUCLEOTIDE SEQUENCE</scope>
    <source>
        <strain evidence="2">M34</strain>
    </source>
</reference>
<comment type="caution">
    <text evidence="2">The sequence shown here is derived from an EMBL/GenBank/DDBJ whole genome shotgun (WGS) entry which is preliminary data.</text>
</comment>
<evidence type="ECO:0000313" key="3">
    <source>
        <dbReference type="Proteomes" id="UP000664132"/>
    </source>
</evidence>
<accession>A0A8H7WLG0</accession>
<feature type="compositionally biased region" description="Basic residues" evidence="1">
    <location>
        <begin position="1"/>
        <end position="10"/>
    </location>
</feature>
<organism evidence="2 3">
    <name type="scientific">Cadophora malorum</name>
    <dbReference type="NCBI Taxonomy" id="108018"/>
    <lineage>
        <taxon>Eukaryota</taxon>
        <taxon>Fungi</taxon>
        <taxon>Dikarya</taxon>
        <taxon>Ascomycota</taxon>
        <taxon>Pezizomycotina</taxon>
        <taxon>Leotiomycetes</taxon>
        <taxon>Helotiales</taxon>
        <taxon>Ploettnerulaceae</taxon>
        <taxon>Cadophora</taxon>
    </lineage>
</organism>
<dbReference type="InterPro" id="IPR046670">
    <property type="entry name" value="DUF6540"/>
</dbReference>
<dbReference type="Proteomes" id="UP000664132">
    <property type="component" value="Unassembled WGS sequence"/>
</dbReference>
<dbReference type="AlphaFoldDB" id="A0A8H7WLG0"/>
<gene>
    <name evidence="2" type="ORF">IFR04_000288</name>
</gene>
<sequence>MSKSSHKKHSYGGSGKDQKKKSKETELFDQTLNIIVYRGDPVDVQSTRHTAFFIEYADGSNLITHAVGAHGFFEHAEKWNTQPTESRNFERLIPIITMRTREERDLTVREILYNVPVNNEERSWNCQSWIGDGLRALSGLISAEIATNAADQMATVLLEAPDEDTWEE</sequence>
<dbReference type="EMBL" id="JAFJYH010000001">
    <property type="protein sequence ID" value="KAG4426857.1"/>
    <property type="molecule type" value="Genomic_DNA"/>
</dbReference>
<evidence type="ECO:0000313" key="2">
    <source>
        <dbReference type="EMBL" id="KAG4426857.1"/>
    </source>
</evidence>